<comment type="caution">
    <text evidence="1">The sequence shown here is derived from an EMBL/GenBank/DDBJ whole genome shotgun (WGS) entry which is preliminary data.</text>
</comment>
<gene>
    <name evidence="1" type="ORF">DPEC_G00102460</name>
</gene>
<sequence>MTIRCLCQMCTFGIWKCSPIIIRKHQCAQGSQPKEPCPIPGWMVSEYQEKYPAHGVTVIRSAKKMKNEYQPLEGTMSNMTTFKSDYVVHEVNRRPPKVTEVFVPPDGRMRHTSTYARDYPIHSVQQKIITSVSDVYHPPTAKMAAQSEYTEEFRAWHIQKVQPYRTSDNLKVNDGKFVGTSTCQDDYGNKGLAETRKSFKPAAGRRESLSFDGTTNYYTQYVSQPVQPRPSSTPISTYRHDYRGLPNEPVKPFRAEVAWERSPAVFRGISESRDQYRAWPLPPKHRNEESCPLRATTSGLPMAHVGDVGPECQKRPSSARLLAEPWTREIGEPLWSSSTMKENYQAWGSPMGFADRLKRPKFFFAGTNAVHSANTSPKTARHAVSSKNTQARDEDSVNHSTNAAKEMSSCPAPGFEYSSMGAGGHRLYRSISGQETGQSQLTTATGDKASHSHSRKSCRTPSRAKRAP</sequence>
<organism evidence="1 2">
    <name type="scientific">Dallia pectoralis</name>
    <name type="common">Alaska blackfish</name>
    <dbReference type="NCBI Taxonomy" id="75939"/>
    <lineage>
        <taxon>Eukaryota</taxon>
        <taxon>Metazoa</taxon>
        <taxon>Chordata</taxon>
        <taxon>Craniata</taxon>
        <taxon>Vertebrata</taxon>
        <taxon>Euteleostomi</taxon>
        <taxon>Actinopterygii</taxon>
        <taxon>Neopterygii</taxon>
        <taxon>Teleostei</taxon>
        <taxon>Protacanthopterygii</taxon>
        <taxon>Esociformes</taxon>
        <taxon>Umbridae</taxon>
        <taxon>Dallia</taxon>
    </lineage>
</organism>
<keyword evidence="2" id="KW-1185">Reference proteome</keyword>
<dbReference type="EMBL" id="CM055735">
    <property type="protein sequence ID" value="KAJ8008212.1"/>
    <property type="molecule type" value="Genomic_DNA"/>
</dbReference>
<evidence type="ECO:0000313" key="2">
    <source>
        <dbReference type="Proteomes" id="UP001157502"/>
    </source>
</evidence>
<accession>A0ACC2GX89</accession>
<proteinExistence type="predicted"/>
<name>A0ACC2GX89_DALPE</name>
<reference evidence="1" key="1">
    <citation type="submission" date="2021-05" db="EMBL/GenBank/DDBJ databases">
        <authorList>
            <person name="Pan Q."/>
            <person name="Jouanno E."/>
            <person name="Zahm M."/>
            <person name="Klopp C."/>
            <person name="Cabau C."/>
            <person name="Louis A."/>
            <person name="Berthelot C."/>
            <person name="Parey E."/>
            <person name="Roest Crollius H."/>
            <person name="Montfort J."/>
            <person name="Robinson-Rechavi M."/>
            <person name="Bouchez O."/>
            <person name="Lampietro C."/>
            <person name="Lopez Roques C."/>
            <person name="Donnadieu C."/>
            <person name="Postlethwait J."/>
            <person name="Bobe J."/>
            <person name="Dillon D."/>
            <person name="Chandos A."/>
            <person name="von Hippel F."/>
            <person name="Guiguen Y."/>
        </authorList>
    </citation>
    <scope>NUCLEOTIDE SEQUENCE</scope>
    <source>
        <strain evidence="1">YG-Jan2019</strain>
    </source>
</reference>
<evidence type="ECO:0000313" key="1">
    <source>
        <dbReference type="EMBL" id="KAJ8008212.1"/>
    </source>
</evidence>
<protein>
    <submittedName>
        <fullName evidence="1">Uncharacterized protein</fullName>
    </submittedName>
</protein>
<dbReference type="Proteomes" id="UP001157502">
    <property type="component" value="Chromosome 8"/>
</dbReference>